<comment type="caution">
    <text evidence="3">The sequence shown here is derived from an EMBL/GenBank/DDBJ whole genome shotgun (WGS) entry which is preliminary data.</text>
</comment>
<dbReference type="GO" id="GO:0005634">
    <property type="term" value="C:nucleus"/>
    <property type="evidence" value="ECO:0007669"/>
    <property type="project" value="TreeGrafter"/>
</dbReference>
<sequence>MNSGDEDEEKQKQTAVERQKDMRASILAQILDQDSRARLNTIALTKPEKAQMVENMLINMAQTGRVRSKLNEDQFKQILMQLSSNAPKTTTVKFDRRRAAIDSDDDY</sequence>
<dbReference type="GO" id="GO:0003677">
    <property type="term" value="F:DNA binding"/>
    <property type="evidence" value="ECO:0007669"/>
    <property type="project" value="InterPro"/>
</dbReference>
<dbReference type="PIRSF" id="PIRSF015730">
    <property type="entry name" value="TFAR19"/>
    <property type="match status" value="1"/>
</dbReference>
<dbReference type="SUPFAM" id="SSF46950">
    <property type="entry name" value="Double-stranded DNA-binding domain"/>
    <property type="match status" value="1"/>
</dbReference>
<evidence type="ECO:0000256" key="2">
    <source>
        <dbReference type="SAM" id="MobiDB-lite"/>
    </source>
</evidence>
<evidence type="ECO:0000313" key="4">
    <source>
        <dbReference type="Proteomes" id="UP000748531"/>
    </source>
</evidence>
<feature type="compositionally biased region" description="Basic and acidic residues" evidence="2">
    <location>
        <begin position="9"/>
        <end position="20"/>
    </location>
</feature>
<dbReference type="InterPro" id="IPR002836">
    <property type="entry name" value="PDCD5-like"/>
</dbReference>
<organism evidence="3 4">
    <name type="scientific">Paragonimus heterotremus</name>
    <dbReference type="NCBI Taxonomy" id="100268"/>
    <lineage>
        <taxon>Eukaryota</taxon>
        <taxon>Metazoa</taxon>
        <taxon>Spiralia</taxon>
        <taxon>Lophotrochozoa</taxon>
        <taxon>Platyhelminthes</taxon>
        <taxon>Trematoda</taxon>
        <taxon>Digenea</taxon>
        <taxon>Plagiorchiida</taxon>
        <taxon>Troglotremata</taxon>
        <taxon>Troglotrematidae</taxon>
        <taxon>Paragonimus</taxon>
    </lineage>
</organism>
<dbReference type="InterPro" id="IPR036883">
    <property type="entry name" value="PDCD5-like_sf"/>
</dbReference>
<dbReference type="EMBL" id="LUCH01003447">
    <property type="protein sequence ID" value="KAF5400125.1"/>
    <property type="molecule type" value="Genomic_DNA"/>
</dbReference>
<reference evidence="3" key="1">
    <citation type="submission" date="2019-05" db="EMBL/GenBank/DDBJ databases">
        <title>Annotation for the trematode Paragonimus heterotremus.</title>
        <authorList>
            <person name="Choi Y.-J."/>
        </authorList>
    </citation>
    <scope>NUCLEOTIDE SEQUENCE</scope>
    <source>
        <strain evidence="3">LC</strain>
    </source>
</reference>
<dbReference type="PANTHER" id="PTHR10840:SF0">
    <property type="entry name" value="PROGRAMMED CELL DEATH PROTEIN 5"/>
    <property type="match status" value="1"/>
</dbReference>
<dbReference type="Proteomes" id="UP000748531">
    <property type="component" value="Unassembled WGS sequence"/>
</dbReference>
<accession>A0A8J4SNJ8</accession>
<evidence type="ECO:0000313" key="3">
    <source>
        <dbReference type="EMBL" id="KAF5400125.1"/>
    </source>
</evidence>
<comment type="similarity">
    <text evidence="1">Belongs to the PDCD5 family.</text>
</comment>
<feature type="region of interest" description="Disordered" evidence="2">
    <location>
        <begin position="1"/>
        <end position="20"/>
    </location>
</feature>
<proteinExistence type="inferred from homology"/>
<dbReference type="PANTHER" id="PTHR10840">
    <property type="entry name" value="PROGRAMMED CELL DEATH PROTEIN 5"/>
    <property type="match status" value="1"/>
</dbReference>
<evidence type="ECO:0000256" key="1">
    <source>
        <dbReference type="ARBA" id="ARBA00010490"/>
    </source>
</evidence>
<keyword evidence="4" id="KW-1185">Reference proteome</keyword>
<dbReference type="OrthoDB" id="10252486at2759"/>
<dbReference type="AlphaFoldDB" id="A0A8J4SNJ8"/>
<dbReference type="Pfam" id="PF01984">
    <property type="entry name" value="dsDNA_bind"/>
    <property type="match status" value="1"/>
</dbReference>
<dbReference type="GO" id="GO:0005829">
    <property type="term" value="C:cytosol"/>
    <property type="evidence" value="ECO:0007669"/>
    <property type="project" value="TreeGrafter"/>
</dbReference>
<gene>
    <name evidence="3" type="ORF">PHET_06616</name>
</gene>
<name>A0A8J4SNJ8_9TREM</name>
<protein>
    <submittedName>
        <fullName evidence="3">Programmed cell death protein 5</fullName>
    </submittedName>
</protein>
<dbReference type="Gene3D" id="1.10.8.140">
    <property type="entry name" value="PDCD5-like"/>
    <property type="match status" value="1"/>
</dbReference>